<keyword evidence="9" id="KW-0175">Coiled coil</keyword>
<dbReference type="InterPro" id="IPR036097">
    <property type="entry name" value="HisK_dim/P_sf"/>
</dbReference>
<evidence type="ECO:0000256" key="2">
    <source>
        <dbReference type="ARBA" id="ARBA00004370"/>
    </source>
</evidence>
<dbReference type="GO" id="GO:0016036">
    <property type="term" value="P:cellular response to phosphate starvation"/>
    <property type="evidence" value="ECO:0007669"/>
    <property type="project" value="TreeGrafter"/>
</dbReference>
<evidence type="ECO:0000256" key="1">
    <source>
        <dbReference type="ARBA" id="ARBA00000085"/>
    </source>
</evidence>
<evidence type="ECO:0000256" key="10">
    <source>
        <dbReference type="SAM" id="Phobius"/>
    </source>
</evidence>
<dbReference type="Gene3D" id="3.30.565.10">
    <property type="entry name" value="Histidine kinase-like ATPase, C-terminal domain"/>
    <property type="match status" value="1"/>
</dbReference>
<dbReference type="PANTHER" id="PTHR45453:SF1">
    <property type="entry name" value="PHOSPHATE REGULON SENSOR PROTEIN PHOR"/>
    <property type="match status" value="1"/>
</dbReference>
<name>A0AA41UGZ9_9BACT</name>
<dbReference type="EC" id="2.7.13.3" evidence="3"/>
<dbReference type="NCBIfam" id="TIGR00229">
    <property type="entry name" value="sensory_box"/>
    <property type="match status" value="1"/>
</dbReference>
<keyword evidence="7" id="KW-0902">Two-component regulatory system</keyword>
<dbReference type="PROSITE" id="PS50112">
    <property type="entry name" value="PAS"/>
    <property type="match status" value="1"/>
</dbReference>
<dbReference type="SUPFAM" id="SSF47384">
    <property type="entry name" value="Homodimeric domain of signal transducing histidine kinase"/>
    <property type="match status" value="1"/>
</dbReference>
<evidence type="ECO:0000259" key="13">
    <source>
        <dbReference type="PROSITE" id="PS50885"/>
    </source>
</evidence>
<feature type="transmembrane region" description="Helical" evidence="10">
    <location>
        <begin position="168"/>
        <end position="189"/>
    </location>
</feature>
<evidence type="ECO:0000256" key="5">
    <source>
        <dbReference type="ARBA" id="ARBA00022679"/>
    </source>
</evidence>
<dbReference type="SMART" id="SM00304">
    <property type="entry name" value="HAMP"/>
    <property type="match status" value="1"/>
</dbReference>
<evidence type="ECO:0000256" key="8">
    <source>
        <dbReference type="ARBA" id="ARBA00023136"/>
    </source>
</evidence>
<keyword evidence="10" id="KW-0812">Transmembrane</keyword>
<dbReference type="Pfam" id="PF00672">
    <property type="entry name" value="HAMP"/>
    <property type="match status" value="1"/>
</dbReference>
<keyword evidence="8 10" id="KW-0472">Membrane</keyword>
<dbReference type="Proteomes" id="UP001165427">
    <property type="component" value="Unassembled WGS sequence"/>
</dbReference>
<organism evidence="14 15">
    <name type="scientific">Desulfatitalea alkaliphila</name>
    <dbReference type="NCBI Taxonomy" id="2929485"/>
    <lineage>
        <taxon>Bacteria</taxon>
        <taxon>Pseudomonadati</taxon>
        <taxon>Thermodesulfobacteriota</taxon>
        <taxon>Desulfobacteria</taxon>
        <taxon>Desulfobacterales</taxon>
        <taxon>Desulfosarcinaceae</taxon>
        <taxon>Desulfatitalea</taxon>
    </lineage>
</organism>
<dbReference type="InterPro" id="IPR035965">
    <property type="entry name" value="PAS-like_dom_sf"/>
</dbReference>
<evidence type="ECO:0000313" key="14">
    <source>
        <dbReference type="EMBL" id="MCJ8499080.1"/>
    </source>
</evidence>
<dbReference type="RefSeq" id="WP_246902155.1">
    <property type="nucleotide sequence ID" value="NZ_JALJRB010000001.1"/>
</dbReference>
<dbReference type="InterPro" id="IPR050351">
    <property type="entry name" value="BphY/WalK/GraS-like"/>
</dbReference>
<dbReference type="InterPro" id="IPR003594">
    <property type="entry name" value="HATPase_dom"/>
</dbReference>
<comment type="caution">
    <text evidence="14">The sequence shown here is derived from an EMBL/GenBank/DDBJ whole genome shotgun (WGS) entry which is preliminary data.</text>
</comment>
<dbReference type="SUPFAM" id="SSF55874">
    <property type="entry name" value="ATPase domain of HSP90 chaperone/DNA topoisomerase II/histidine kinase"/>
    <property type="match status" value="1"/>
</dbReference>
<dbReference type="Gene3D" id="6.10.340.10">
    <property type="match status" value="1"/>
</dbReference>
<feature type="transmembrane region" description="Helical" evidence="10">
    <location>
        <begin position="134"/>
        <end position="156"/>
    </location>
</feature>
<evidence type="ECO:0000259" key="11">
    <source>
        <dbReference type="PROSITE" id="PS50109"/>
    </source>
</evidence>
<dbReference type="PRINTS" id="PR00344">
    <property type="entry name" value="BCTRLSENSOR"/>
</dbReference>
<feature type="domain" description="PAS" evidence="12">
    <location>
        <begin position="247"/>
        <end position="298"/>
    </location>
</feature>
<dbReference type="PANTHER" id="PTHR45453">
    <property type="entry name" value="PHOSPHATE REGULON SENSOR PROTEIN PHOR"/>
    <property type="match status" value="1"/>
</dbReference>
<evidence type="ECO:0000259" key="12">
    <source>
        <dbReference type="PROSITE" id="PS50112"/>
    </source>
</evidence>
<dbReference type="PROSITE" id="PS50885">
    <property type="entry name" value="HAMP"/>
    <property type="match status" value="1"/>
</dbReference>
<keyword evidence="10" id="KW-1133">Transmembrane helix</keyword>
<dbReference type="InterPro" id="IPR003660">
    <property type="entry name" value="HAMP_dom"/>
</dbReference>
<dbReference type="Gene3D" id="1.10.287.130">
    <property type="match status" value="1"/>
</dbReference>
<reference evidence="14" key="1">
    <citation type="submission" date="2022-04" db="EMBL/GenBank/DDBJ databases">
        <title>Desulfatitalea alkaliphila sp. nov., a novel anaerobic sulfate-reducing bacterium isolated from terrestrial mud volcano, Taman Peninsula, Russia.</title>
        <authorList>
            <person name="Khomyakova M.A."/>
            <person name="Merkel A.Y."/>
            <person name="Slobodkin A.I."/>
        </authorList>
    </citation>
    <scope>NUCLEOTIDE SEQUENCE</scope>
    <source>
        <strain evidence="14">M08but</strain>
    </source>
</reference>
<dbReference type="GO" id="GO:0005886">
    <property type="term" value="C:plasma membrane"/>
    <property type="evidence" value="ECO:0007669"/>
    <property type="project" value="TreeGrafter"/>
</dbReference>
<proteinExistence type="predicted"/>
<dbReference type="InterPro" id="IPR000014">
    <property type="entry name" value="PAS"/>
</dbReference>
<evidence type="ECO:0000256" key="3">
    <source>
        <dbReference type="ARBA" id="ARBA00012438"/>
    </source>
</evidence>
<dbReference type="CDD" id="cd00130">
    <property type="entry name" value="PAS"/>
    <property type="match status" value="1"/>
</dbReference>
<dbReference type="FunFam" id="3.30.565.10:FF:000006">
    <property type="entry name" value="Sensor histidine kinase WalK"/>
    <property type="match status" value="1"/>
</dbReference>
<evidence type="ECO:0000256" key="4">
    <source>
        <dbReference type="ARBA" id="ARBA00022553"/>
    </source>
</evidence>
<evidence type="ECO:0000256" key="9">
    <source>
        <dbReference type="SAM" id="Coils"/>
    </source>
</evidence>
<dbReference type="EMBL" id="JALJRB010000001">
    <property type="protein sequence ID" value="MCJ8499080.1"/>
    <property type="molecule type" value="Genomic_DNA"/>
</dbReference>
<gene>
    <name evidence="14" type="ORF">MRX98_00725</name>
</gene>
<dbReference type="CDD" id="cd00082">
    <property type="entry name" value="HisKA"/>
    <property type="match status" value="1"/>
</dbReference>
<dbReference type="InterPro" id="IPR036890">
    <property type="entry name" value="HATPase_C_sf"/>
</dbReference>
<accession>A0AA41UGZ9</accession>
<dbReference type="FunFam" id="1.10.287.130:FF:000001">
    <property type="entry name" value="Two-component sensor histidine kinase"/>
    <property type="match status" value="1"/>
</dbReference>
<comment type="catalytic activity">
    <reaction evidence="1">
        <text>ATP + protein L-histidine = ADP + protein N-phospho-L-histidine.</text>
        <dbReference type="EC" id="2.7.13.3"/>
    </reaction>
</comment>
<feature type="transmembrane region" description="Helical" evidence="10">
    <location>
        <begin position="6"/>
        <end position="30"/>
    </location>
</feature>
<comment type="subcellular location">
    <subcellularLocation>
        <location evidence="2">Membrane</location>
    </subcellularLocation>
</comment>
<feature type="coiled-coil region" evidence="9">
    <location>
        <begin position="227"/>
        <end position="254"/>
    </location>
</feature>
<feature type="domain" description="HAMP" evidence="13">
    <location>
        <begin position="190"/>
        <end position="242"/>
    </location>
</feature>
<evidence type="ECO:0000313" key="15">
    <source>
        <dbReference type="Proteomes" id="UP001165427"/>
    </source>
</evidence>
<sequence>MMRRRLVWQIYPAYLILLLLVLLATGWYASRVMYRFHLDRVQQELLHQTRLLIPRLEPLLTPLQAAALDDLCKWVGRSVPSRITVVLPDGKVAADSEADPAAMENHGRRPEIVQALGGAVGTDLRFSETIDRHMMYLAVPVGTGTPVGVARVAMALTEIQESLRALQIRFFQGGLAIAALASLICFWISRRISRPIEEMRRGADRFAAGDLSHRLVPPDTVEMASLARAMNQMAAELEKRIQSVIRQRNETEAVLASMMEGVLALDQREAILHLNDAAVRLLNEPAEALQGRSIQEVVRNRELHRMVRETLDGKESAVQDIVLYQASERVLATRCTPLMDAAGQRMGALLVLNDVTQLRRLETMRSDFAANVSHEIKTPLTAIQGFVETLAQDAVDDPREAQRFLEIILKHVRRLVTIIDDLMQLACLEGGGRMDGERLRPAPVRQLLETVIDLCRRQAEEKAIRVVVDCPEGVKAFVDRPLMEQALFNLLDNAIKYSPADSVVTVSAAPAEQQVRICFQDQGLGIPRHHLPRLFERFYRVDKARSRQMGGTGLGLAIVKHIVQAHGGQVDVESREGAGSIFTIRLPNP</sequence>
<feature type="domain" description="Histidine kinase" evidence="11">
    <location>
        <begin position="371"/>
        <end position="589"/>
    </location>
</feature>
<dbReference type="GO" id="GO:0000155">
    <property type="term" value="F:phosphorelay sensor kinase activity"/>
    <property type="evidence" value="ECO:0007669"/>
    <property type="project" value="InterPro"/>
</dbReference>
<protein>
    <recommendedName>
        <fullName evidence="3">histidine kinase</fullName>
        <ecNumber evidence="3">2.7.13.3</ecNumber>
    </recommendedName>
</protein>
<keyword evidence="15" id="KW-1185">Reference proteome</keyword>
<evidence type="ECO:0000256" key="6">
    <source>
        <dbReference type="ARBA" id="ARBA00022777"/>
    </source>
</evidence>
<dbReference type="SMART" id="SM00387">
    <property type="entry name" value="HATPase_c"/>
    <property type="match status" value="1"/>
</dbReference>
<dbReference type="InterPro" id="IPR003661">
    <property type="entry name" value="HisK_dim/P_dom"/>
</dbReference>
<dbReference type="SMART" id="SM00388">
    <property type="entry name" value="HisKA"/>
    <property type="match status" value="1"/>
</dbReference>
<keyword evidence="6 14" id="KW-0418">Kinase</keyword>
<dbReference type="AlphaFoldDB" id="A0AA41UGZ9"/>
<dbReference type="Pfam" id="PF08448">
    <property type="entry name" value="PAS_4"/>
    <property type="match status" value="1"/>
</dbReference>
<keyword evidence="4" id="KW-0597">Phosphoprotein</keyword>
<dbReference type="InterPro" id="IPR004358">
    <property type="entry name" value="Sig_transdc_His_kin-like_C"/>
</dbReference>
<evidence type="ECO:0000256" key="7">
    <source>
        <dbReference type="ARBA" id="ARBA00023012"/>
    </source>
</evidence>
<dbReference type="CDD" id="cd00075">
    <property type="entry name" value="HATPase"/>
    <property type="match status" value="1"/>
</dbReference>
<dbReference type="GO" id="GO:0004721">
    <property type="term" value="F:phosphoprotein phosphatase activity"/>
    <property type="evidence" value="ECO:0007669"/>
    <property type="project" value="TreeGrafter"/>
</dbReference>
<dbReference type="InterPro" id="IPR005467">
    <property type="entry name" value="His_kinase_dom"/>
</dbReference>
<dbReference type="InterPro" id="IPR013656">
    <property type="entry name" value="PAS_4"/>
</dbReference>
<dbReference type="Pfam" id="PF00512">
    <property type="entry name" value="HisKA"/>
    <property type="match status" value="1"/>
</dbReference>
<dbReference type="SUPFAM" id="SSF55785">
    <property type="entry name" value="PYP-like sensor domain (PAS domain)"/>
    <property type="match status" value="1"/>
</dbReference>
<dbReference type="PROSITE" id="PS50109">
    <property type="entry name" value="HIS_KIN"/>
    <property type="match status" value="1"/>
</dbReference>
<dbReference type="Gene3D" id="3.30.450.20">
    <property type="entry name" value="PAS domain"/>
    <property type="match status" value="1"/>
</dbReference>
<dbReference type="Pfam" id="PF02518">
    <property type="entry name" value="HATPase_c"/>
    <property type="match status" value="1"/>
</dbReference>
<dbReference type="SMART" id="SM00091">
    <property type="entry name" value="PAS"/>
    <property type="match status" value="1"/>
</dbReference>
<dbReference type="SUPFAM" id="SSF158472">
    <property type="entry name" value="HAMP domain-like"/>
    <property type="match status" value="1"/>
</dbReference>
<keyword evidence="5" id="KW-0808">Transferase</keyword>
<dbReference type="CDD" id="cd06225">
    <property type="entry name" value="HAMP"/>
    <property type="match status" value="1"/>
</dbReference>